<gene>
    <name evidence="6" type="ORF">CBF31_04885</name>
</gene>
<dbReference type="SUPFAM" id="SSF74650">
    <property type="entry name" value="Galactose mutarotase-like"/>
    <property type="match status" value="1"/>
</dbReference>
<protein>
    <submittedName>
        <fullName evidence="6">Alpha-mannosidase</fullName>
    </submittedName>
</protein>
<dbReference type="GO" id="GO:0009313">
    <property type="term" value="P:oligosaccharide catabolic process"/>
    <property type="evidence" value="ECO:0007669"/>
    <property type="project" value="TreeGrafter"/>
</dbReference>
<dbReference type="SUPFAM" id="SSF88713">
    <property type="entry name" value="Glycoside hydrolase/deacetylase"/>
    <property type="match status" value="1"/>
</dbReference>
<evidence type="ECO:0000313" key="6">
    <source>
        <dbReference type="EMBL" id="RSU03055.1"/>
    </source>
</evidence>
<dbReference type="InterPro" id="IPR028995">
    <property type="entry name" value="Glyco_hydro_57/38_cen_sf"/>
</dbReference>
<dbReference type="PANTHER" id="PTHR46017:SF2">
    <property type="entry name" value="MANNOSYLGLYCERATE HYDROLASE"/>
    <property type="match status" value="1"/>
</dbReference>
<dbReference type="GO" id="GO:0006013">
    <property type="term" value="P:mannose metabolic process"/>
    <property type="evidence" value="ECO:0007669"/>
    <property type="project" value="InterPro"/>
</dbReference>
<dbReference type="Gene3D" id="1.20.1270.50">
    <property type="entry name" value="Glycoside hydrolase family 38, central domain"/>
    <property type="match status" value="1"/>
</dbReference>
<dbReference type="InterPro" id="IPR037094">
    <property type="entry name" value="Glyco_hydro_38_cen_sf"/>
</dbReference>
<dbReference type="InterPro" id="IPR011013">
    <property type="entry name" value="Gal_mutarotase_sf_dom"/>
</dbReference>
<organism evidence="6 7">
    <name type="scientific">Vagococcus fessus</name>
    <dbReference type="NCBI Taxonomy" id="120370"/>
    <lineage>
        <taxon>Bacteria</taxon>
        <taxon>Bacillati</taxon>
        <taxon>Bacillota</taxon>
        <taxon>Bacilli</taxon>
        <taxon>Lactobacillales</taxon>
        <taxon>Enterococcaceae</taxon>
        <taxon>Vagococcus</taxon>
    </lineage>
</organism>
<dbReference type="Gene3D" id="3.20.110.10">
    <property type="entry name" value="Glycoside hydrolase 38, N terminal domain"/>
    <property type="match status" value="1"/>
</dbReference>
<dbReference type="InterPro" id="IPR027291">
    <property type="entry name" value="Glyco_hydro_38_N_sf"/>
</dbReference>
<dbReference type="GO" id="GO:0030246">
    <property type="term" value="F:carbohydrate binding"/>
    <property type="evidence" value="ECO:0007669"/>
    <property type="project" value="InterPro"/>
</dbReference>
<dbReference type="Pfam" id="PF09261">
    <property type="entry name" value="Alpha-mann_mid"/>
    <property type="match status" value="1"/>
</dbReference>
<dbReference type="GO" id="GO:0004559">
    <property type="term" value="F:alpha-mannosidase activity"/>
    <property type="evidence" value="ECO:0007669"/>
    <property type="project" value="InterPro"/>
</dbReference>
<dbReference type="InterPro" id="IPR000602">
    <property type="entry name" value="Glyco_hydro_38_N"/>
</dbReference>
<keyword evidence="7" id="KW-1185">Reference proteome</keyword>
<keyword evidence="4" id="KW-0326">Glycosidase</keyword>
<reference evidence="6 7" key="1">
    <citation type="submission" date="2017-05" db="EMBL/GenBank/DDBJ databases">
        <title>Vagococcus spp. assemblies.</title>
        <authorList>
            <person name="Gulvik C.A."/>
        </authorList>
    </citation>
    <scope>NUCLEOTIDE SEQUENCE [LARGE SCALE GENOMIC DNA]</scope>
    <source>
        <strain evidence="6 7">CCUG 41755</strain>
    </source>
</reference>
<dbReference type="PANTHER" id="PTHR46017">
    <property type="entry name" value="ALPHA-MANNOSIDASE 2C1"/>
    <property type="match status" value="1"/>
</dbReference>
<keyword evidence="2" id="KW-0479">Metal-binding</keyword>
<evidence type="ECO:0000256" key="1">
    <source>
        <dbReference type="ARBA" id="ARBA00009792"/>
    </source>
</evidence>
<comment type="caution">
    <text evidence="6">The sequence shown here is derived from an EMBL/GenBank/DDBJ whole genome shotgun (WGS) entry which is preliminary data.</text>
</comment>
<evidence type="ECO:0000256" key="4">
    <source>
        <dbReference type="ARBA" id="ARBA00023295"/>
    </source>
</evidence>
<dbReference type="Pfam" id="PF07748">
    <property type="entry name" value="Glyco_hydro_38C"/>
    <property type="match status" value="1"/>
</dbReference>
<evidence type="ECO:0000256" key="2">
    <source>
        <dbReference type="ARBA" id="ARBA00022723"/>
    </source>
</evidence>
<dbReference type="CDD" id="cd10815">
    <property type="entry name" value="GH38N_AMII_EcMngB_like"/>
    <property type="match status" value="1"/>
</dbReference>
<evidence type="ECO:0000259" key="5">
    <source>
        <dbReference type="SMART" id="SM00872"/>
    </source>
</evidence>
<dbReference type="GO" id="GO:0046872">
    <property type="term" value="F:metal ion binding"/>
    <property type="evidence" value="ECO:0007669"/>
    <property type="project" value="UniProtKB-KW"/>
</dbReference>
<name>A0A430A7I3_9ENTE</name>
<proteinExistence type="inferred from homology"/>
<dbReference type="InterPro" id="IPR011330">
    <property type="entry name" value="Glyco_hydro/deAcase_b/a-brl"/>
</dbReference>
<dbReference type="Pfam" id="PF01074">
    <property type="entry name" value="Glyco_hydro_38N"/>
    <property type="match status" value="1"/>
</dbReference>
<comment type="similarity">
    <text evidence="1">Belongs to the glycosyl hydrolase 38 family.</text>
</comment>
<dbReference type="Proteomes" id="UP000287101">
    <property type="component" value="Unassembled WGS sequence"/>
</dbReference>
<feature type="domain" description="Glycoside hydrolase family 38 central" evidence="5">
    <location>
        <begin position="267"/>
        <end position="345"/>
    </location>
</feature>
<dbReference type="Gene3D" id="2.70.98.30">
    <property type="entry name" value="Golgi alpha-mannosidase II, domain 4"/>
    <property type="match status" value="1"/>
</dbReference>
<evidence type="ECO:0000313" key="7">
    <source>
        <dbReference type="Proteomes" id="UP000287101"/>
    </source>
</evidence>
<sequence length="871" mass="99949">MKKVHVIPHTHWDFEWYFTNNESFIQLMYHMDEVIESLENDRISYYLLDGQMSLLDEYLSAFPEKKETIKRLVTDKKLIIGPWYTQTDELIISGESIVRNLELGIELADGLGGHMKIGYLPDSFGQSKDMPKIYNGFDFKQSVFWRGVPNDKTTDREFIWKAEDGSEVVVSNIKDGYYTGGALIYSDDTEKLMDKISKGATSEHLVMPVGGDQRYVDYNLRDRMAYYKERHPDCEFVESNYDIFFDELNTDNLETVEGEFISSSVSKIHRSIYSSRYDHKYLNDKIERRMIYQVEPLMIMADDLGIPYKKGALDRIWKLLSKNQAHDSAGGCNSDKTNRIIVERFIEADQLSYSIIDYLTRKIAESRQTVSENDLLFFNPRPVPMKKVAKFNISTESEFFELVDPAGNSVPVQHLNTIKEYNGSIRKNKEDMDETNFYYIHEVLAEVEVAPMTFAEYKVIEKSTSTFANEKVISQDYTIENDSIKVTYKDGQLELFNKKTNDVVSNFLSIEDSGDDGDTYDYSPPEEDFIAQLDFKGADATVLKGACRQTLEINGEWQVPYDLIKRSEKQCDTALPYRLKLSVEPEHNRIDCHLEVDNTAFDHRLRAVVKTTVSASHSYTNTPFGTIKRDVVDKNLGNWQELGWKEEPTAIFPMINYINSHNDQSSWTVLSKGIKEYQLIGDNFENIALTLYRSVGFLGKPDLQRRPGIASGNEFKYVPTPDSQLLETLKFKFSIVVEEAYSPSSIMKTFEDYAISVPFYQIQELNRFTTTLKYFVSNPLLTKVEKPNGFEVQPNQTVLSSVRKNKDNNTEIRLFNPNMSEVQNGGKILLSGNSSFAMSDLLGNIVSEKQNGTEIDLGTFKPGEIKTVLLF</sequence>
<dbReference type="InterPro" id="IPR011682">
    <property type="entry name" value="Glyco_hydro_38_C"/>
</dbReference>
<keyword evidence="3" id="KW-0378">Hydrolase</keyword>
<dbReference type="EMBL" id="NGJY01000002">
    <property type="protein sequence ID" value="RSU03055.1"/>
    <property type="molecule type" value="Genomic_DNA"/>
</dbReference>
<dbReference type="InterPro" id="IPR015341">
    <property type="entry name" value="Glyco_hydro_38_cen"/>
</dbReference>
<dbReference type="SMART" id="SM00872">
    <property type="entry name" value="Alpha-mann_mid"/>
    <property type="match status" value="1"/>
</dbReference>
<dbReference type="AlphaFoldDB" id="A0A430A7I3"/>
<accession>A0A430A7I3</accession>
<dbReference type="SUPFAM" id="SSF88688">
    <property type="entry name" value="Families 57/38 glycoside transferase middle domain"/>
    <property type="match status" value="1"/>
</dbReference>
<dbReference type="OrthoDB" id="9764050at2"/>
<evidence type="ECO:0000256" key="3">
    <source>
        <dbReference type="ARBA" id="ARBA00022801"/>
    </source>
</evidence>
<dbReference type="RefSeq" id="WP_126831267.1">
    <property type="nucleotide sequence ID" value="NZ_CBCRYB010000004.1"/>
</dbReference>